<evidence type="ECO:0000313" key="10">
    <source>
        <dbReference type="Proteomes" id="UP001607151"/>
    </source>
</evidence>
<evidence type="ECO:0000256" key="7">
    <source>
        <dbReference type="ARBA" id="ARBA00023237"/>
    </source>
</evidence>
<dbReference type="PANTHER" id="PTHR30026:SF22">
    <property type="entry name" value="OUTER MEMBRANE EFFLUX PROTEIN"/>
    <property type="match status" value="1"/>
</dbReference>
<keyword evidence="6" id="KW-0472">Membrane</keyword>
<keyword evidence="3" id="KW-0813">Transport</keyword>
<dbReference type="Pfam" id="PF02321">
    <property type="entry name" value="OEP"/>
    <property type="match status" value="2"/>
</dbReference>
<dbReference type="SUPFAM" id="SSF56954">
    <property type="entry name" value="Outer membrane efflux proteins (OEP)"/>
    <property type="match status" value="1"/>
</dbReference>
<feature type="signal peptide" evidence="8">
    <location>
        <begin position="1"/>
        <end position="27"/>
    </location>
</feature>
<accession>A0ABW7IY49</accession>
<organism evidence="9 10">
    <name type="scientific">Vibrio rumoiensis</name>
    <dbReference type="NCBI Taxonomy" id="76258"/>
    <lineage>
        <taxon>Bacteria</taxon>
        <taxon>Pseudomonadati</taxon>
        <taxon>Pseudomonadota</taxon>
        <taxon>Gammaproteobacteria</taxon>
        <taxon>Vibrionales</taxon>
        <taxon>Vibrionaceae</taxon>
        <taxon>Vibrio</taxon>
    </lineage>
</organism>
<dbReference type="NCBIfam" id="TIGR01844">
    <property type="entry name" value="type_I_sec_TolC"/>
    <property type="match status" value="1"/>
</dbReference>
<dbReference type="Proteomes" id="UP001607151">
    <property type="component" value="Unassembled WGS sequence"/>
</dbReference>
<keyword evidence="8" id="KW-0732">Signal</keyword>
<keyword evidence="5" id="KW-0812">Transmembrane</keyword>
<keyword evidence="4" id="KW-1134">Transmembrane beta strand</keyword>
<dbReference type="InterPro" id="IPR010130">
    <property type="entry name" value="T1SS_OMP_TolC"/>
</dbReference>
<comment type="caution">
    <text evidence="9">The sequence shown here is derived from an EMBL/GenBank/DDBJ whole genome shotgun (WGS) entry which is preliminary data.</text>
</comment>
<evidence type="ECO:0000256" key="3">
    <source>
        <dbReference type="ARBA" id="ARBA00022448"/>
    </source>
</evidence>
<keyword evidence="7" id="KW-0998">Cell outer membrane</keyword>
<evidence type="ECO:0000256" key="6">
    <source>
        <dbReference type="ARBA" id="ARBA00023136"/>
    </source>
</evidence>
<evidence type="ECO:0000256" key="5">
    <source>
        <dbReference type="ARBA" id="ARBA00022692"/>
    </source>
</evidence>
<evidence type="ECO:0000256" key="8">
    <source>
        <dbReference type="SAM" id="SignalP"/>
    </source>
</evidence>
<proteinExistence type="inferred from homology"/>
<sequence>MMMIKIPKINTLAVLMGCQFVALPTYAQSLEQAIATALSTNPNIQSTYNEFVSQKETSRASTGKYLPSVDLEAGVGYEDYDNSAGSQGDYNPRYAQISIRQLIWDGSSTYNDIQRTKSEAESERYQLLADAQDMALSTVEAYIDVIQAQEVVTLSQANHDVHMRIYRDIKKRTDSGLSSTADLIQVEGRVAQANTNLLSAQSNLNDKITAFVKVVGAYPKDLTKPRIDETYVAKSLNDALEKAKANNPTMYLAYHDVQAAQYQYEQTKGTLLPTFTVEGSQKYGDELDASDGDTDELKVMLKMNYNLYSGGSDAAKSRSAASQINKAKNIRDNAYRLLEESTRLSWSAKELAESQEKFLEQHVDASAKTIIAYEKQYKIGKRTLLDLLNTENELFESRKAYLAAHYSGIVAQYRLLNSTGLLLNELRVAIPDEWARSSK</sequence>
<protein>
    <submittedName>
        <fullName evidence="9">TolC family outer membrane protein</fullName>
    </submittedName>
</protein>
<name>A0ABW7IY49_9VIBR</name>
<evidence type="ECO:0000256" key="1">
    <source>
        <dbReference type="ARBA" id="ARBA00004442"/>
    </source>
</evidence>
<keyword evidence="10" id="KW-1185">Reference proteome</keyword>
<dbReference type="InterPro" id="IPR051906">
    <property type="entry name" value="TolC-like"/>
</dbReference>
<feature type="chain" id="PRO_5046362930" evidence="8">
    <location>
        <begin position="28"/>
        <end position="439"/>
    </location>
</feature>
<gene>
    <name evidence="9" type="ORF">ACGRQ9_14170</name>
</gene>
<evidence type="ECO:0000313" key="9">
    <source>
        <dbReference type="EMBL" id="MFH0266590.1"/>
    </source>
</evidence>
<dbReference type="InterPro" id="IPR003423">
    <property type="entry name" value="OMP_efflux"/>
</dbReference>
<evidence type="ECO:0000256" key="4">
    <source>
        <dbReference type="ARBA" id="ARBA00022452"/>
    </source>
</evidence>
<dbReference type="RefSeq" id="WP_394608301.1">
    <property type="nucleotide sequence ID" value="NZ_JBIHSN010000003.1"/>
</dbReference>
<dbReference type="Gene3D" id="1.20.1600.10">
    <property type="entry name" value="Outer membrane efflux proteins (OEP)"/>
    <property type="match status" value="1"/>
</dbReference>
<comment type="similarity">
    <text evidence="2">Belongs to the outer membrane factor (OMF) (TC 1.B.17) family.</text>
</comment>
<dbReference type="EMBL" id="JBIHSN010000003">
    <property type="protein sequence ID" value="MFH0266590.1"/>
    <property type="molecule type" value="Genomic_DNA"/>
</dbReference>
<reference evidence="9 10" key="1">
    <citation type="submission" date="2024-10" db="EMBL/GenBank/DDBJ databases">
        <authorList>
            <person name="Yibar A."/>
            <person name="Saticioglu I.B."/>
            <person name="Duman M."/>
            <person name="Ajmi N."/>
            <person name="Gurler F."/>
            <person name="Ay H."/>
            <person name="Onuk E."/>
            <person name="Guler S."/>
            <person name="Romalde J.L."/>
        </authorList>
    </citation>
    <scope>NUCLEOTIDE SEQUENCE [LARGE SCALE GENOMIC DNA]</scope>
    <source>
        <strain evidence="9 10">14-MA-B</strain>
    </source>
</reference>
<dbReference type="PANTHER" id="PTHR30026">
    <property type="entry name" value="OUTER MEMBRANE PROTEIN TOLC"/>
    <property type="match status" value="1"/>
</dbReference>
<comment type="subcellular location">
    <subcellularLocation>
        <location evidence="1">Cell outer membrane</location>
    </subcellularLocation>
</comment>
<evidence type="ECO:0000256" key="2">
    <source>
        <dbReference type="ARBA" id="ARBA00007613"/>
    </source>
</evidence>